<evidence type="ECO:0000256" key="2">
    <source>
        <dbReference type="SAM" id="Phobius"/>
    </source>
</evidence>
<dbReference type="PROSITE" id="PS50213">
    <property type="entry name" value="FAS1"/>
    <property type="match status" value="1"/>
</dbReference>
<evidence type="ECO:0000313" key="4">
    <source>
        <dbReference type="EMBL" id="OCF37860.1"/>
    </source>
</evidence>
<dbReference type="InterPro" id="IPR050904">
    <property type="entry name" value="Adhesion/Biosynth-related"/>
</dbReference>
<feature type="compositionally biased region" description="Low complexity" evidence="1">
    <location>
        <begin position="366"/>
        <end position="392"/>
    </location>
</feature>
<feature type="region of interest" description="Disordered" evidence="1">
    <location>
        <begin position="366"/>
        <end position="432"/>
    </location>
</feature>
<dbReference type="PANTHER" id="PTHR10900:SF122">
    <property type="entry name" value="FAS1 DOMAIN-CONTAINING PROTEIN"/>
    <property type="match status" value="1"/>
</dbReference>
<keyword evidence="2" id="KW-0472">Membrane</keyword>
<name>A0A1B9H3N4_9TREE</name>
<evidence type="ECO:0000256" key="1">
    <source>
        <dbReference type="SAM" id="MobiDB-lite"/>
    </source>
</evidence>
<protein>
    <recommendedName>
        <fullName evidence="3">FAS1 domain-containing protein</fullName>
    </recommendedName>
</protein>
<dbReference type="GO" id="GO:0000329">
    <property type="term" value="C:fungal-type vacuole membrane"/>
    <property type="evidence" value="ECO:0007669"/>
    <property type="project" value="TreeGrafter"/>
</dbReference>
<proteinExistence type="predicted"/>
<dbReference type="Gene3D" id="2.30.180.10">
    <property type="entry name" value="FAS1 domain"/>
    <property type="match status" value="1"/>
</dbReference>
<dbReference type="OrthoDB" id="286301at2759"/>
<dbReference type="STRING" id="1296120.A0A1B9H3N4"/>
<reference evidence="4 5" key="1">
    <citation type="submission" date="2013-07" db="EMBL/GenBank/DDBJ databases">
        <title>The Genome Sequence of Cryptococcus heveanensis BCC8398.</title>
        <authorList>
            <consortium name="The Broad Institute Genome Sequencing Platform"/>
            <person name="Cuomo C."/>
            <person name="Litvintseva A."/>
            <person name="Chen Y."/>
            <person name="Heitman J."/>
            <person name="Sun S."/>
            <person name="Springer D."/>
            <person name="Dromer F."/>
            <person name="Young S.K."/>
            <person name="Zeng Q."/>
            <person name="Gargeya S."/>
            <person name="Fitzgerald M."/>
            <person name="Abouelleil A."/>
            <person name="Alvarado L."/>
            <person name="Berlin A.M."/>
            <person name="Chapman S.B."/>
            <person name="Dewar J."/>
            <person name="Goldberg J."/>
            <person name="Griggs A."/>
            <person name="Gujja S."/>
            <person name="Hansen M."/>
            <person name="Howarth C."/>
            <person name="Imamovic A."/>
            <person name="Larimer J."/>
            <person name="McCowan C."/>
            <person name="Murphy C."/>
            <person name="Pearson M."/>
            <person name="Priest M."/>
            <person name="Roberts A."/>
            <person name="Saif S."/>
            <person name="Shea T."/>
            <person name="Sykes S."/>
            <person name="Wortman J."/>
            <person name="Nusbaum C."/>
            <person name="Birren B."/>
        </authorList>
    </citation>
    <scope>NUCLEOTIDE SEQUENCE [LARGE SCALE GENOMIC DNA]</scope>
    <source>
        <strain evidence="4 5">BCC8398</strain>
    </source>
</reference>
<feature type="domain" description="FAS1" evidence="3">
    <location>
        <begin position="218"/>
        <end position="361"/>
    </location>
</feature>
<dbReference type="SUPFAM" id="SSF82153">
    <property type="entry name" value="FAS1 domain"/>
    <property type="match status" value="2"/>
</dbReference>
<dbReference type="GO" id="GO:0005615">
    <property type="term" value="C:extracellular space"/>
    <property type="evidence" value="ECO:0007669"/>
    <property type="project" value="TreeGrafter"/>
</dbReference>
<organism evidence="4 5">
    <name type="scientific">Kwoniella heveanensis BCC8398</name>
    <dbReference type="NCBI Taxonomy" id="1296120"/>
    <lineage>
        <taxon>Eukaryota</taxon>
        <taxon>Fungi</taxon>
        <taxon>Dikarya</taxon>
        <taxon>Basidiomycota</taxon>
        <taxon>Agaricomycotina</taxon>
        <taxon>Tremellomycetes</taxon>
        <taxon>Tremellales</taxon>
        <taxon>Cryptococcaceae</taxon>
        <taxon>Kwoniella</taxon>
    </lineage>
</organism>
<dbReference type="AlphaFoldDB" id="A0A1B9H3N4"/>
<evidence type="ECO:0000313" key="5">
    <source>
        <dbReference type="Proteomes" id="UP000092666"/>
    </source>
</evidence>
<dbReference type="InterPro" id="IPR036378">
    <property type="entry name" value="FAS1_dom_sf"/>
</dbReference>
<dbReference type="GO" id="GO:0016236">
    <property type="term" value="P:macroautophagy"/>
    <property type="evidence" value="ECO:0007669"/>
    <property type="project" value="TreeGrafter"/>
</dbReference>
<keyword evidence="2" id="KW-0812">Transmembrane</keyword>
<keyword evidence="5" id="KW-1185">Reference proteome</keyword>
<dbReference type="PANTHER" id="PTHR10900">
    <property type="entry name" value="PERIOSTIN-RELATED"/>
    <property type="match status" value="1"/>
</dbReference>
<dbReference type="Proteomes" id="UP000092666">
    <property type="component" value="Unassembled WGS sequence"/>
</dbReference>
<gene>
    <name evidence="4" type="ORF">I316_00084</name>
</gene>
<dbReference type="InterPro" id="IPR000782">
    <property type="entry name" value="FAS1_domain"/>
</dbReference>
<evidence type="ECO:0000259" key="3">
    <source>
        <dbReference type="PROSITE" id="PS50213"/>
    </source>
</evidence>
<sequence>MRLPQISLFSSSCFALVGLLCVLSPRILLSVSAQNDDLICPDASLTEYLIALIDVLFANGLTVYENLIVHYSELDNGYQFLHDLYTSGEKVTMLVPTDSAWGEVGIWPPFVGLTDDWGVELGELHALRGDISYASLPESGHNIASTWLSLASEYNLTDDGSISNARQAVSLARSDNNAIVIDGWWGNASSWSGPVDTSSQRSALSNLVILPIDQVLSFPPSVGEALTTSGLSNMSSALGVVGKADEVEQLTSGGFTIFVPVDDVWTNDVREMMGDGDSAWTIVCSHYTTSYTLFSPFWTESGSFDLSVDSGATLTVRAGSASGSEAGQDGSTVTLGEVEARIVKSDITLRNGVMHIIDKVLVSNSSTPAASATPGGTGSKAASSPSATSTGGTKDKPTIPGTNDDGDTGSDDGEDSQAIDDPSAPRPPSAATRSVRAVGGVYLGALVGVVSMFGGVLGAI</sequence>
<feature type="compositionally biased region" description="Acidic residues" evidence="1">
    <location>
        <begin position="404"/>
        <end position="418"/>
    </location>
</feature>
<accession>A0A1B9H3N4</accession>
<dbReference type="SMART" id="SM00554">
    <property type="entry name" value="FAS1"/>
    <property type="match status" value="1"/>
</dbReference>
<dbReference type="EMBL" id="KI669492">
    <property type="protein sequence ID" value="OCF37860.1"/>
    <property type="molecule type" value="Genomic_DNA"/>
</dbReference>
<dbReference type="Pfam" id="PF02469">
    <property type="entry name" value="Fasciclin"/>
    <property type="match status" value="1"/>
</dbReference>
<reference evidence="5" key="2">
    <citation type="submission" date="2013-12" db="EMBL/GenBank/DDBJ databases">
        <title>Evolution of pathogenesis and genome organization in the Tremellales.</title>
        <authorList>
            <person name="Cuomo C."/>
            <person name="Litvintseva A."/>
            <person name="Heitman J."/>
            <person name="Chen Y."/>
            <person name="Sun S."/>
            <person name="Springer D."/>
            <person name="Dromer F."/>
            <person name="Young S."/>
            <person name="Zeng Q."/>
            <person name="Chapman S."/>
            <person name="Gujja S."/>
            <person name="Saif S."/>
            <person name="Birren B."/>
        </authorList>
    </citation>
    <scope>NUCLEOTIDE SEQUENCE [LARGE SCALE GENOMIC DNA]</scope>
    <source>
        <strain evidence="5">BCC8398</strain>
    </source>
</reference>
<keyword evidence="2" id="KW-1133">Transmembrane helix</keyword>
<feature type="transmembrane region" description="Helical" evidence="2">
    <location>
        <begin position="437"/>
        <end position="459"/>
    </location>
</feature>